<dbReference type="GO" id="GO:0016020">
    <property type="term" value="C:membrane"/>
    <property type="evidence" value="ECO:0007669"/>
    <property type="project" value="UniProtKB-SubCell"/>
</dbReference>
<dbReference type="PANTHER" id="PTHR31272:SF4">
    <property type="entry name" value="CYTOCHROME C-TYPE BIOGENESIS PROTEIN HI_1454-RELATED"/>
    <property type="match status" value="1"/>
</dbReference>
<keyword evidence="4" id="KW-0201">Cytochrome c-type biogenesis</keyword>
<feature type="transmembrane region" description="Helical" evidence="7">
    <location>
        <begin position="213"/>
        <end position="234"/>
    </location>
</feature>
<evidence type="ECO:0000256" key="6">
    <source>
        <dbReference type="ARBA" id="ARBA00023136"/>
    </source>
</evidence>
<dbReference type="PANTHER" id="PTHR31272">
    <property type="entry name" value="CYTOCHROME C-TYPE BIOGENESIS PROTEIN HI_1454-RELATED"/>
    <property type="match status" value="1"/>
</dbReference>
<evidence type="ECO:0000256" key="2">
    <source>
        <dbReference type="ARBA" id="ARBA00006143"/>
    </source>
</evidence>
<dbReference type="Pfam" id="PF02683">
    <property type="entry name" value="DsbD_TM"/>
    <property type="match status" value="1"/>
</dbReference>
<organism evidence="9 10">
    <name type="scientific">Propylenella binzhouense</name>
    <dbReference type="NCBI Taxonomy" id="2555902"/>
    <lineage>
        <taxon>Bacteria</taxon>
        <taxon>Pseudomonadati</taxon>
        <taxon>Pseudomonadota</taxon>
        <taxon>Alphaproteobacteria</taxon>
        <taxon>Hyphomicrobiales</taxon>
        <taxon>Propylenellaceae</taxon>
        <taxon>Propylenella</taxon>
    </lineage>
</organism>
<feature type="transmembrane region" description="Helical" evidence="7">
    <location>
        <begin position="6"/>
        <end position="33"/>
    </location>
</feature>
<dbReference type="EMBL" id="SPKJ01000094">
    <property type="protein sequence ID" value="MYZ49770.1"/>
    <property type="molecule type" value="Genomic_DNA"/>
</dbReference>
<evidence type="ECO:0000256" key="7">
    <source>
        <dbReference type="SAM" id="Phobius"/>
    </source>
</evidence>
<dbReference type="Proteomes" id="UP000773614">
    <property type="component" value="Unassembled WGS sequence"/>
</dbReference>
<feature type="domain" description="Cytochrome C biogenesis protein transmembrane" evidence="8">
    <location>
        <begin position="6"/>
        <end position="221"/>
    </location>
</feature>
<evidence type="ECO:0000256" key="4">
    <source>
        <dbReference type="ARBA" id="ARBA00022748"/>
    </source>
</evidence>
<dbReference type="OrthoDB" id="9803065at2"/>
<protein>
    <submittedName>
        <fullName evidence="9">Cytochrome c biogenesis protein CcdA</fullName>
    </submittedName>
</protein>
<feature type="transmembrane region" description="Helical" evidence="7">
    <location>
        <begin position="130"/>
        <end position="159"/>
    </location>
</feature>
<comment type="subcellular location">
    <subcellularLocation>
        <location evidence="1">Membrane</location>
        <topology evidence="1">Multi-pass membrane protein</topology>
    </subcellularLocation>
</comment>
<dbReference type="InterPro" id="IPR003834">
    <property type="entry name" value="Cyt_c_assmbl_TM_dom"/>
</dbReference>
<feature type="transmembrane region" description="Helical" evidence="7">
    <location>
        <begin position="54"/>
        <end position="83"/>
    </location>
</feature>
<evidence type="ECO:0000313" key="10">
    <source>
        <dbReference type="Proteomes" id="UP000773614"/>
    </source>
</evidence>
<comment type="similarity">
    <text evidence="2">Belongs to the DsbD family.</text>
</comment>
<evidence type="ECO:0000313" key="9">
    <source>
        <dbReference type="EMBL" id="MYZ49770.1"/>
    </source>
</evidence>
<keyword evidence="6 7" id="KW-0472">Membrane</keyword>
<dbReference type="GO" id="GO:0017004">
    <property type="term" value="P:cytochrome complex assembly"/>
    <property type="evidence" value="ECO:0007669"/>
    <property type="project" value="UniProtKB-KW"/>
</dbReference>
<proteinExistence type="inferred from homology"/>
<keyword evidence="5 7" id="KW-1133">Transmembrane helix</keyword>
<evidence type="ECO:0000256" key="1">
    <source>
        <dbReference type="ARBA" id="ARBA00004141"/>
    </source>
</evidence>
<keyword evidence="3 7" id="KW-0812">Transmembrane</keyword>
<name>A0A964T7B9_9HYPH</name>
<reference evidence="9" key="1">
    <citation type="submission" date="2019-03" db="EMBL/GenBank/DDBJ databases">
        <title>Afifella sp. nov., isolated from activated sludge.</title>
        <authorList>
            <person name="Li Q."/>
            <person name="Liu Y."/>
        </authorList>
    </citation>
    <scope>NUCLEOTIDE SEQUENCE</scope>
    <source>
        <strain evidence="9">L72</strain>
    </source>
</reference>
<evidence type="ECO:0000256" key="5">
    <source>
        <dbReference type="ARBA" id="ARBA00022989"/>
    </source>
</evidence>
<dbReference type="RefSeq" id="WP_161142113.1">
    <property type="nucleotide sequence ID" value="NZ_SPKJ01000094.1"/>
</dbReference>
<accession>A0A964T7B9</accession>
<evidence type="ECO:0000259" key="8">
    <source>
        <dbReference type="Pfam" id="PF02683"/>
    </source>
</evidence>
<dbReference type="AlphaFoldDB" id="A0A964T7B9"/>
<sequence>MLDVSVLGALTAGLLSFVSPCVLPIVPPYLAFLAGVSLDELSDETGRGETGRRVLLSAIAFVLGFSTVFVALGATASVIGQTIARHLDVLAIVAGVLIIVMGLHFLGVFRIALLYREARVQVERKPPGLLGAYVMGLAFAFGWTPCVGPVLAAILFVAGTEDTILRGATLLLVYSLGLGIPFVLAAGFAPVFLGWARRFRRHMPTVERTMGAFLVLTGILFITGQMTALSYWLLETFPALGAVG</sequence>
<dbReference type="InterPro" id="IPR051790">
    <property type="entry name" value="Cytochrome_c-biogenesis_DsbD"/>
</dbReference>
<comment type="caution">
    <text evidence="9">The sequence shown here is derived from an EMBL/GenBank/DDBJ whole genome shotgun (WGS) entry which is preliminary data.</text>
</comment>
<feature type="transmembrane region" description="Helical" evidence="7">
    <location>
        <begin position="171"/>
        <end position="193"/>
    </location>
</feature>
<evidence type="ECO:0000256" key="3">
    <source>
        <dbReference type="ARBA" id="ARBA00022692"/>
    </source>
</evidence>
<gene>
    <name evidence="9" type="ORF">E4O86_18855</name>
</gene>
<feature type="transmembrane region" description="Helical" evidence="7">
    <location>
        <begin position="89"/>
        <end position="109"/>
    </location>
</feature>
<keyword evidence="10" id="KW-1185">Reference proteome</keyword>